<dbReference type="GO" id="GO:0000105">
    <property type="term" value="P:L-histidine biosynthetic process"/>
    <property type="evidence" value="ECO:0007669"/>
    <property type="project" value="UniProtKB-UniRule"/>
</dbReference>
<protein>
    <recommendedName>
        <fullName evidence="9">Imidazole glycerol phosphate synthase subunit HisF</fullName>
        <ecNumber evidence="9">4.3.2.10</ecNumber>
    </recommendedName>
    <alternativeName>
        <fullName evidence="9">IGP synthase cyclase subunit</fullName>
    </alternativeName>
    <alternativeName>
        <fullName evidence="9">IGP synthase subunit HisF</fullName>
    </alternativeName>
    <alternativeName>
        <fullName evidence="9">ImGP synthase subunit HisF</fullName>
        <shortName evidence="9">IGPS subunit HisF</shortName>
    </alternativeName>
</protein>
<dbReference type="InterPro" id="IPR006062">
    <property type="entry name" value="His_biosynth"/>
</dbReference>
<comment type="subunit">
    <text evidence="3 9">Heterodimer of HisH and HisF.</text>
</comment>
<comment type="catalytic activity">
    <reaction evidence="8 9">
        <text>5-[(5-phospho-1-deoxy-D-ribulos-1-ylimino)methylamino]-1-(5-phospho-beta-D-ribosyl)imidazole-4-carboxamide + L-glutamine = D-erythro-1-(imidazol-4-yl)glycerol 3-phosphate + 5-amino-1-(5-phospho-beta-D-ribosyl)imidazole-4-carboxamide + L-glutamate + H(+)</text>
        <dbReference type="Rhea" id="RHEA:24793"/>
        <dbReference type="ChEBI" id="CHEBI:15378"/>
        <dbReference type="ChEBI" id="CHEBI:29985"/>
        <dbReference type="ChEBI" id="CHEBI:58278"/>
        <dbReference type="ChEBI" id="CHEBI:58359"/>
        <dbReference type="ChEBI" id="CHEBI:58475"/>
        <dbReference type="ChEBI" id="CHEBI:58525"/>
        <dbReference type="EC" id="4.3.2.10"/>
    </reaction>
</comment>
<dbReference type="EC" id="4.3.2.10" evidence="9"/>
<accession>A0A1W1W7T9</accession>
<dbReference type="GO" id="GO:0000107">
    <property type="term" value="F:imidazoleglycerol-phosphate synthase activity"/>
    <property type="evidence" value="ECO:0007669"/>
    <property type="project" value="UniProtKB-UniRule"/>
</dbReference>
<evidence type="ECO:0000313" key="11">
    <source>
        <dbReference type="EMBL" id="SMC02344.1"/>
    </source>
</evidence>
<evidence type="ECO:0000256" key="9">
    <source>
        <dbReference type="HAMAP-Rule" id="MF_01013"/>
    </source>
</evidence>
<keyword evidence="5 9" id="KW-0368">Histidine biosynthesis</keyword>
<dbReference type="HAMAP" id="MF_01013">
    <property type="entry name" value="HisF"/>
    <property type="match status" value="1"/>
</dbReference>
<evidence type="ECO:0000256" key="3">
    <source>
        <dbReference type="ARBA" id="ARBA00011152"/>
    </source>
</evidence>
<dbReference type="InterPro" id="IPR004651">
    <property type="entry name" value="HisF"/>
</dbReference>
<dbReference type="InterPro" id="IPR011060">
    <property type="entry name" value="RibuloseP-bd_barrel"/>
</dbReference>
<dbReference type="STRING" id="28034.BFX07_10185"/>
<comment type="similarity">
    <text evidence="2 9 10">Belongs to the HisA/HisF family.</text>
</comment>
<keyword evidence="9" id="KW-0963">Cytoplasm</keyword>
<dbReference type="GO" id="GO:0016829">
    <property type="term" value="F:lyase activity"/>
    <property type="evidence" value="ECO:0007669"/>
    <property type="project" value="UniProtKB-KW"/>
</dbReference>
<dbReference type="Gene3D" id="3.20.20.70">
    <property type="entry name" value="Aldolase class I"/>
    <property type="match status" value="1"/>
</dbReference>
<name>A0A1W1W7T9_SULTA</name>
<dbReference type="UniPathway" id="UPA00031">
    <property type="reaction ID" value="UER00010"/>
</dbReference>
<dbReference type="AlphaFoldDB" id="A0A1W1W7T9"/>
<evidence type="ECO:0000256" key="7">
    <source>
        <dbReference type="ARBA" id="ARBA00025475"/>
    </source>
</evidence>
<dbReference type="PANTHER" id="PTHR21235:SF2">
    <property type="entry name" value="IMIDAZOLE GLYCEROL PHOSPHATE SYNTHASE HISHF"/>
    <property type="match status" value="1"/>
</dbReference>
<gene>
    <name evidence="9" type="primary">hisF</name>
    <name evidence="11" type="ORF">SAMN00768000_0540</name>
</gene>
<comment type="pathway">
    <text evidence="1 9">Amino-acid biosynthesis; L-histidine biosynthesis; L-histidine from 5-phospho-alpha-D-ribose 1-diphosphate: step 5/9.</text>
</comment>
<evidence type="ECO:0000256" key="8">
    <source>
        <dbReference type="ARBA" id="ARBA00047838"/>
    </source>
</evidence>
<dbReference type="InterPro" id="IPR013785">
    <property type="entry name" value="Aldolase_TIM"/>
</dbReference>
<evidence type="ECO:0000256" key="6">
    <source>
        <dbReference type="ARBA" id="ARBA00023239"/>
    </source>
</evidence>
<keyword evidence="12" id="KW-1185">Reference proteome</keyword>
<feature type="active site" evidence="9">
    <location>
        <position position="12"/>
    </location>
</feature>
<evidence type="ECO:0000256" key="5">
    <source>
        <dbReference type="ARBA" id="ARBA00023102"/>
    </source>
</evidence>
<sequence>MVVKPRIIPCLDVKHGRVVKGVNFNDLQDSGDPVELAVKYCDDGADELVWLDIIATVEDQELSLDLIQKARDSLSIPLTVGGGIRSIRHVEQLLEHGADKVSINTYGLENPKILEEVARRWGEQCLVVAIDAKLEGDHYQVYVHGGRTRTHYDLGSWLKQAEDLGAGEFLLTSIDYDGTQRGYDLPMLRYARQIVHRPVIASGGAGSIEHLAEAIEEGQQAVLLASLLHQKQITIGEIKAALFEKGLDIRWPL</sequence>
<dbReference type="GO" id="GO:0005737">
    <property type="term" value="C:cytoplasm"/>
    <property type="evidence" value="ECO:0007669"/>
    <property type="project" value="UniProtKB-SubCell"/>
</dbReference>
<evidence type="ECO:0000256" key="4">
    <source>
        <dbReference type="ARBA" id="ARBA00022605"/>
    </source>
</evidence>
<reference evidence="12" key="1">
    <citation type="submission" date="2017-04" db="EMBL/GenBank/DDBJ databases">
        <authorList>
            <person name="Varghese N."/>
            <person name="Submissions S."/>
        </authorList>
    </citation>
    <scope>NUCLEOTIDE SEQUENCE [LARGE SCALE GENOMIC DNA]</scope>
    <source>
        <strain evidence="12">DSM 9293</strain>
    </source>
</reference>
<evidence type="ECO:0000313" key="12">
    <source>
        <dbReference type="Proteomes" id="UP000192660"/>
    </source>
</evidence>
<proteinExistence type="inferred from homology"/>
<evidence type="ECO:0000256" key="10">
    <source>
        <dbReference type="RuleBase" id="RU003657"/>
    </source>
</evidence>
<dbReference type="Pfam" id="PF00977">
    <property type="entry name" value="His_biosynth"/>
    <property type="match status" value="1"/>
</dbReference>
<organism evidence="11 12">
    <name type="scientific">Sulfobacillus thermosulfidooxidans (strain DSM 9293 / VKM B-1269 / AT-1)</name>
    <dbReference type="NCBI Taxonomy" id="929705"/>
    <lineage>
        <taxon>Bacteria</taxon>
        <taxon>Bacillati</taxon>
        <taxon>Bacillota</taxon>
        <taxon>Clostridia</taxon>
        <taxon>Eubacteriales</taxon>
        <taxon>Clostridiales Family XVII. Incertae Sedis</taxon>
        <taxon>Sulfobacillus</taxon>
    </lineage>
</organism>
<dbReference type="EMBL" id="FWWY01000001">
    <property type="protein sequence ID" value="SMC02344.1"/>
    <property type="molecule type" value="Genomic_DNA"/>
</dbReference>
<dbReference type="Proteomes" id="UP000192660">
    <property type="component" value="Unassembled WGS sequence"/>
</dbReference>
<keyword evidence="6 9" id="KW-0456">Lyase</keyword>
<dbReference type="NCBIfam" id="TIGR00735">
    <property type="entry name" value="hisF"/>
    <property type="match status" value="1"/>
</dbReference>
<evidence type="ECO:0000256" key="1">
    <source>
        <dbReference type="ARBA" id="ARBA00005091"/>
    </source>
</evidence>
<evidence type="ECO:0000256" key="2">
    <source>
        <dbReference type="ARBA" id="ARBA00009667"/>
    </source>
</evidence>
<dbReference type="SUPFAM" id="SSF51366">
    <property type="entry name" value="Ribulose-phoshate binding barrel"/>
    <property type="match status" value="1"/>
</dbReference>
<feature type="active site" evidence="9">
    <location>
        <position position="131"/>
    </location>
</feature>
<dbReference type="CDD" id="cd04731">
    <property type="entry name" value="HisF"/>
    <property type="match status" value="1"/>
</dbReference>
<dbReference type="InterPro" id="IPR050064">
    <property type="entry name" value="IGPS_HisA/HisF"/>
</dbReference>
<dbReference type="PANTHER" id="PTHR21235">
    <property type="entry name" value="IMIDAZOLE GLYCEROL PHOSPHATE SYNTHASE SUBUNIT HISF/H IGP SYNTHASE SUBUNIT HISF/H"/>
    <property type="match status" value="1"/>
</dbReference>
<comment type="function">
    <text evidence="7 9">IGPS catalyzes the conversion of PRFAR and glutamine to IGP, AICAR and glutamate. The HisF subunit catalyzes the cyclization activity that produces IGP and AICAR from PRFAR using the ammonia provided by the HisH subunit.</text>
</comment>
<keyword evidence="4 9" id="KW-0028">Amino-acid biosynthesis</keyword>
<comment type="subcellular location">
    <subcellularLocation>
        <location evidence="9">Cytoplasm</location>
    </subcellularLocation>
</comment>
<dbReference type="RefSeq" id="WP_020376414.1">
    <property type="nucleotide sequence ID" value="NZ_FWWY01000001.1"/>
</dbReference>